<evidence type="ECO:0000256" key="1">
    <source>
        <dbReference type="SAM" id="Phobius"/>
    </source>
</evidence>
<dbReference type="EMBL" id="MCGT01000008">
    <property type="protein sequence ID" value="ORX57610.1"/>
    <property type="molecule type" value="Genomic_DNA"/>
</dbReference>
<evidence type="ECO:0000313" key="2">
    <source>
        <dbReference type="EMBL" id="ORX57610.1"/>
    </source>
</evidence>
<evidence type="ECO:0008006" key="4">
    <source>
        <dbReference type="Google" id="ProtNLM"/>
    </source>
</evidence>
<sequence length="124" mass="13875">MLNMKSVGKCNGSSLKSLGTVLYRYHALITTSRLPHVCTYAKRRCHTYKSFATAFKFTVPVLRIDNALSFGVSFFSLPSLYLFPSLPLSSLLFFLLLFSSLSFFFFSSSARILKPLAYSGNSIC</sequence>
<keyword evidence="1" id="KW-0812">Transmembrane</keyword>
<dbReference type="AlphaFoldDB" id="A0A1X2GN65"/>
<keyword evidence="3" id="KW-1185">Reference proteome</keyword>
<protein>
    <recommendedName>
        <fullName evidence="4">Transmembrane protein</fullName>
    </recommendedName>
</protein>
<keyword evidence="1" id="KW-1133">Transmembrane helix</keyword>
<name>A0A1X2GN65_9FUNG</name>
<proteinExistence type="predicted"/>
<feature type="transmembrane region" description="Helical" evidence="1">
    <location>
        <begin position="64"/>
        <end position="82"/>
    </location>
</feature>
<dbReference type="Proteomes" id="UP000242146">
    <property type="component" value="Unassembled WGS sequence"/>
</dbReference>
<keyword evidence="1" id="KW-0472">Membrane</keyword>
<feature type="transmembrane region" description="Helical" evidence="1">
    <location>
        <begin position="88"/>
        <end position="106"/>
    </location>
</feature>
<accession>A0A1X2GN65</accession>
<comment type="caution">
    <text evidence="2">The sequence shown here is derived from an EMBL/GenBank/DDBJ whole genome shotgun (WGS) entry which is preliminary data.</text>
</comment>
<evidence type="ECO:0000313" key="3">
    <source>
        <dbReference type="Proteomes" id="UP000242146"/>
    </source>
</evidence>
<organism evidence="2 3">
    <name type="scientific">Hesseltinella vesiculosa</name>
    <dbReference type="NCBI Taxonomy" id="101127"/>
    <lineage>
        <taxon>Eukaryota</taxon>
        <taxon>Fungi</taxon>
        <taxon>Fungi incertae sedis</taxon>
        <taxon>Mucoromycota</taxon>
        <taxon>Mucoromycotina</taxon>
        <taxon>Mucoromycetes</taxon>
        <taxon>Mucorales</taxon>
        <taxon>Cunninghamellaceae</taxon>
        <taxon>Hesseltinella</taxon>
    </lineage>
</organism>
<gene>
    <name evidence="2" type="ORF">DM01DRAFT_1230323</name>
</gene>
<reference evidence="2 3" key="1">
    <citation type="submission" date="2016-07" db="EMBL/GenBank/DDBJ databases">
        <title>Pervasive Adenine N6-methylation of Active Genes in Fungi.</title>
        <authorList>
            <consortium name="DOE Joint Genome Institute"/>
            <person name="Mondo S.J."/>
            <person name="Dannebaum R.O."/>
            <person name="Kuo R.C."/>
            <person name="Labutti K."/>
            <person name="Haridas S."/>
            <person name="Kuo A."/>
            <person name="Salamov A."/>
            <person name="Ahrendt S.R."/>
            <person name="Lipzen A."/>
            <person name="Sullivan W."/>
            <person name="Andreopoulos W.B."/>
            <person name="Clum A."/>
            <person name="Lindquist E."/>
            <person name="Daum C."/>
            <person name="Ramamoorthy G.K."/>
            <person name="Gryganskyi A."/>
            <person name="Culley D."/>
            <person name="Magnuson J.K."/>
            <person name="James T.Y."/>
            <person name="O'Malley M.A."/>
            <person name="Stajich J.E."/>
            <person name="Spatafora J.W."/>
            <person name="Visel A."/>
            <person name="Grigoriev I.V."/>
        </authorList>
    </citation>
    <scope>NUCLEOTIDE SEQUENCE [LARGE SCALE GENOMIC DNA]</scope>
    <source>
        <strain evidence="2 3">NRRL 3301</strain>
    </source>
</reference>